<feature type="non-terminal residue" evidence="2">
    <location>
        <position position="1"/>
    </location>
</feature>
<proteinExistence type="predicted"/>
<reference evidence="2" key="1">
    <citation type="submission" date="2014-12" db="EMBL/GenBank/DDBJ databases">
        <title>Insight into the proteome of Arion vulgaris.</title>
        <authorList>
            <person name="Aradska J."/>
            <person name="Bulat T."/>
            <person name="Smidak R."/>
            <person name="Sarate P."/>
            <person name="Gangsoo J."/>
            <person name="Sialana F."/>
            <person name="Bilban M."/>
            <person name="Lubec G."/>
        </authorList>
    </citation>
    <scope>NUCLEOTIDE SEQUENCE</scope>
    <source>
        <tissue evidence="2">Skin</tissue>
    </source>
</reference>
<feature type="region of interest" description="Disordered" evidence="1">
    <location>
        <begin position="70"/>
        <end position="97"/>
    </location>
</feature>
<accession>A0A0B6YR34</accession>
<evidence type="ECO:0000256" key="1">
    <source>
        <dbReference type="SAM" id="MobiDB-lite"/>
    </source>
</evidence>
<gene>
    <name evidence="2" type="primary">ORF34049</name>
</gene>
<evidence type="ECO:0000313" key="2">
    <source>
        <dbReference type="EMBL" id="CEK58739.1"/>
    </source>
</evidence>
<sequence>AQAECEFKDKTYEEGEMVSDHPCVIYKCLDSKVERYAIDCPVFDFGAVCKNGSAPKQLKPEDCCEDCEDGSIPEPLPQKREEVEDEEGEEKWADFTK</sequence>
<protein>
    <submittedName>
        <fullName evidence="2">Uncharacterized protein</fullName>
    </submittedName>
</protein>
<dbReference type="EMBL" id="HACG01011874">
    <property type="protein sequence ID" value="CEK58739.1"/>
    <property type="molecule type" value="Transcribed_RNA"/>
</dbReference>
<dbReference type="AlphaFoldDB" id="A0A0B6YR34"/>
<dbReference type="SUPFAM" id="SSF57603">
    <property type="entry name" value="FnI-like domain"/>
    <property type="match status" value="1"/>
</dbReference>
<name>A0A0B6YR34_9EUPU</name>
<organism evidence="2">
    <name type="scientific">Arion vulgaris</name>
    <dbReference type="NCBI Taxonomy" id="1028688"/>
    <lineage>
        <taxon>Eukaryota</taxon>
        <taxon>Metazoa</taxon>
        <taxon>Spiralia</taxon>
        <taxon>Lophotrochozoa</taxon>
        <taxon>Mollusca</taxon>
        <taxon>Gastropoda</taxon>
        <taxon>Heterobranchia</taxon>
        <taxon>Euthyneura</taxon>
        <taxon>Panpulmonata</taxon>
        <taxon>Eupulmonata</taxon>
        <taxon>Stylommatophora</taxon>
        <taxon>Helicina</taxon>
        <taxon>Arionoidea</taxon>
        <taxon>Arionidae</taxon>
        <taxon>Arion</taxon>
    </lineage>
</organism>